<dbReference type="EMBL" id="JAWMQI010000035">
    <property type="protein sequence ID" value="MDV7248906.1"/>
    <property type="molecule type" value="Genomic_DNA"/>
</dbReference>
<evidence type="ECO:0000313" key="1">
    <source>
        <dbReference type="EMBL" id="MDV7248906.1"/>
    </source>
</evidence>
<dbReference type="RefSeq" id="WP_317685567.1">
    <property type="nucleotide sequence ID" value="NZ_JAWMQI010000035.1"/>
</dbReference>
<comment type="caution">
    <text evidence="1">The sequence shown here is derived from an EMBL/GenBank/DDBJ whole genome shotgun (WGS) entry which is preliminary data.</text>
</comment>
<protein>
    <recommendedName>
        <fullName evidence="3">Large polyvalent protein associated domain-containing protein</fullName>
    </recommendedName>
</protein>
<dbReference type="Proteomes" id="UP001187425">
    <property type="component" value="Unassembled WGS sequence"/>
</dbReference>
<name>A0AAW8ZRH9_9XANT</name>
<sequence length="119" mass="13564">MTKEIIMSSYMEMFYVDSTQQVRKTGLGVALESDAETKAAFETYRKHQVAWEGATFLLDYRDAEGDLTDTIALDAAGFKAITGEQPKSEEDYRRTDQQFWRNVKESLREERAAAESFSG</sequence>
<reference evidence="1 2" key="1">
    <citation type="submission" date="2023-10" db="EMBL/GenBank/DDBJ databases">
        <title>A new tool for lettuce pathogen research.</title>
        <authorList>
            <person name="Horton K.N."/>
            <person name="Cseke L.J."/>
            <person name="Badiwe M."/>
            <person name="Tesfaye D."/>
            <person name="Klein A."/>
            <person name="Su J."/>
            <person name="Potnis N."/>
            <person name="Gassmann W."/>
        </authorList>
    </citation>
    <scope>NUCLEOTIDE SEQUENCE [LARGE SCALE GENOMIC DNA]</scope>
    <source>
        <strain evidence="1 2">JSKH1901</strain>
    </source>
</reference>
<gene>
    <name evidence="1" type="ORF">R4K57_10890</name>
</gene>
<accession>A0AAW8ZRH9</accession>
<dbReference type="AlphaFoldDB" id="A0AAW8ZRH9"/>
<organism evidence="1 2">
    <name type="scientific">Xanthomonas hortorum pv. vitians</name>
    <dbReference type="NCBI Taxonomy" id="83224"/>
    <lineage>
        <taxon>Bacteria</taxon>
        <taxon>Pseudomonadati</taxon>
        <taxon>Pseudomonadota</taxon>
        <taxon>Gammaproteobacteria</taxon>
        <taxon>Lysobacterales</taxon>
        <taxon>Lysobacteraceae</taxon>
        <taxon>Xanthomonas</taxon>
    </lineage>
</organism>
<evidence type="ECO:0000313" key="2">
    <source>
        <dbReference type="Proteomes" id="UP001187425"/>
    </source>
</evidence>
<proteinExistence type="predicted"/>
<evidence type="ECO:0008006" key="3">
    <source>
        <dbReference type="Google" id="ProtNLM"/>
    </source>
</evidence>